<evidence type="ECO:0000313" key="3">
    <source>
        <dbReference type="Proteomes" id="UP001185659"/>
    </source>
</evidence>
<dbReference type="Proteomes" id="UP001185659">
    <property type="component" value="Unassembled WGS sequence"/>
</dbReference>
<organism evidence="2 3">
    <name type="scientific">Nitratireductor aquimarinus</name>
    <dbReference type="NCBI Taxonomy" id="889300"/>
    <lineage>
        <taxon>Bacteria</taxon>
        <taxon>Pseudomonadati</taxon>
        <taxon>Pseudomonadota</taxon>
        <taxon>Alphaproteobacteria</taxon>
        <taxon>Hyphomicrobiales</taxon>
        <taxon>Phyllobacteriaceae</taxon>
        <taxon>Nitratireductor</taxon>
    </lineage>
</organism>
<feature type="transmembrane region" description="Helical" evidence="1">
    <location>
        <begin position="86"/>
        <end position="103"/>
    </location>
</feature>
<gene>
    <name evidence="2" type="ORF">R2G56_11850</name>
</gene>
<comment type="caution">
    <text evidence="2">The sequence shown here is derived from an EMBL/GenBank/DDBJ whole genome shotgun (WGS) entry which is preliminary data.</text>
</comment>
<name>A0ABU4AL70_9HYPH</name>
<dbReference type="RefSeq" id="WP_317561406.1">
    <property type="nucleotide sequence ID" value="NZ_JAWLIP010000005.1"/>
</dbReference>
<feature type="transmembrane region" description="Helical" evidence="1">
    <location>
        <begin position="109"/>
        <end position="129"/>
    </location>
</feature>
<keyword evidence="3" id="KW-1185">Reference proteome</keyword>
<feature type="transmembrane region" description="Helical" evidence="1">
    <location>
        <begin position="61"/>
        <end position="79"/>
    </location>
</feature>
<dbReference type="EMBL" id="JAWLIP010000005">
    <property type="protein sequence ID" value="MDV6226980.1"/>
    <property type="molecule type" value="Genomic_DNA"/>
</dbReference>
<proteinExistence type="predicted"/>
<keyword evidence="1" id="KW-0812">Transmembrane</keyword>
<sequence length="138" mass="14982">MFNVLPAMCINQVVVGREMIRTVLVSILLFIGYALSLALIADAVPPLTGWHPRGVNYGITMQYAFLLVCIQGALTIAVLRWLRLRISLSVTAVIGAAIVSVMFPGMDRGAVAFLAMTLSATALCALYLIGNARVRRFR</sequence>
<feature type="transmembrane region" description="Helical" evidence="1">
    <location>
        <begin position="20"/>
        <end position="41"/>
    </location>
</feature>
<accession>A0ABU4AL70</accession>
<evidence type="ECO:0000313" key="2">
    <source>
        <dbReference type="EMBL" id="MDV6226980.1"/>
    </source>
</evidence>
<evidence type="ECO:0000256" key="1">
    <source>
        <dbReference type="SAM" id="Phobius"/>
    </source>
</evidence>
<keyword evidence="1" id="KW-0472">Membrane</keyword>
<reference evidence="2 3" key="1">
    <citation type="submission" date="2023-10" db="EMBL/GenBank/DDBJ databases">
        <authorList>
            <person name="Venkata Ramana C."/>
            <person name="Sasikala C."/>
            <person name="Dhurka M."/>
        </authorList>
    </citation>
    <scope>NUCLEOTIDE SEQUENCE [LARGE SCALE GENOMIC DNA]</scope>
    <source>
        <strain evidence="2 3">KCTC 32151</strain>
    </source>
</reference>
<keyword evidence="1" id="KW-1133">Transmembrane helix</keyword>
<protein>
    <submittedName>
        <fullName evidence="2">Uncharacterized protein</fullName>
    </submittedName>
</protein>